<sequence length="139" mass="15668">MTLTIVPIETPSEADREAILAPLRAYNIRHAGYPRIKPVALVLTDDAGRKVGGLWGRCSYDWLFVELLSVPEGQRGGNYGSALMGQAEGIARDHGCVGMWLDTFEFQARGFYEKLGFELFGTMEDYPVGSRRFFLRKRF</sequence>
<comment type="caution">
    <text evidence="2">The sequence shown here is derived from an EMBL/GenBank/DDBJ whole genome shotgun (WGS) entry which is preliminary data.</text>
</comment>
<dbReference type="PROSITE" id="PS51186">
    <property type="entry name" value="GNAT"/>
    <property type="match status" value="1"/>
</dbReference>
<dbReference type="GO" id="GO:0016746">
    <property type="term" value="F:acyltransferase activity"/>
    <property type="evidence" value="ECO:0007669"/>
    <property type="project" value="UniProtKB-KW"/>
</dbReference>
<dbReference type="Proteomes" id="UP001427805">
    <property type="component" value="Unassembled WGS sequence"/>
</dbReference>
<evidence type="ECO:0000259" key="1">
    <source>
        <dbReference type="PROSITE" id="PS51186"/>
    </source>
</evidence>
<dbReference type="Pfam" id="PF00583">
    <property type="entry name" value="Acetyltransf_1"/>
    <property type="match status" value="1"/>
</dbReference>
<evidence type="ECO:0000313" key="2">
    <source>
        <dbReference type="EMBL" id="MEN3749367.1"/>
    </source>
</evidence>
<dbReference type="CDD" id="cd04301">
    <property type="entry name" value="NAT_SF"/>
    <property type="match status" value="1"/>
</dbReference>
<dbReference type="EC" id="2.3.1.-" evidence="2"/>
<dbReference type="EMBL" id="JBDIZK010000013">
    <property type="protein sequence ID" value="MEN3749367.1"/>
    <property type="molecule type" value="Genomic_DNA"/>
</dbReference>
<accession>A0ABV0BG92</accession>
<name>A0ABV0BG92_9SPHN</name>
<dbReference type="RefSeq" id="WP_346248409.1">
    <property type="nucleotide sequence ID" value="NZ_JBDIZK010000013.1"/>
</dbReference>
<organism evidence="2 3">
    <name type="scientific">Sphingomonas rustica</name>
    <dbReference type="NCBI Taxonomy" id="3103142"/>
    <lineage>
        <taxon>Bacteria</taxon>
        <taxon>Pseudomonadati</taxon>
        <taxon>Pseudomonadota</taxon>
        <taxon>Alphaproteobacteria</taxon>
        <taxon>Sphingomonadales</taxon>
        <taxon>Sphingomonadaceae</taxon>
        <taxon>Sphingomonas</taxon>
    </lineage>
</organism>
<dbReference type="InterPro" id="IPR016181">
    <property type="entry name" value="Acyl_CoA_acyltransferase"/>
</dbReference>
<dbReference type="Gene3D" id="3.40.630.30">
    <property type="match status" value="1"/>
</dbReference>
<dbReference type="InterPro" id="IPR000182">
    <property type="entry name" value="GNAT_dom"/>
</dbReference>
<feature type="domain" description="N-acetyltransferase" evidence="1">
    <location>
        <begin position="6"/>
        <end position="139"/>
    </location>
</feature>
<evidence type="ECO:0000313" key="3">
    <source>
        <dbReference type="Proteomes" id="UP001427805"/>
    </source>
</evidence>
<keyword evidence="2" id="KW-0012">Acyltransferase</keyword>
<reference evidence="2 3" key="1">
    <citation type="submission" date="2024-05" db="EMBL/GenBank/DDBJ databases">
        <title>Sphingomonas sp. HF-S3 16S ribosomal RNA gene Genome sequencing and assembly.</title>
        <authorList>
            <person name="Lee H."/>
        </authorList>
    </citation>
    <scope>NUCLEOTIDE SEQUENCE [LARGE SCALE GENOMIC DNA]</scope>
    <source>
        <strain evidence="2 3">HF-S3</strain>
    </source>
</reference>
<gene>
    <name evidence="2" type="ORF">TPR58_19490</name>
</gene>
<keyword evidence="3" id="KW-1185">Reference proteome</keyword>
<proteinExistence type="predicted"/>
<protein>
    <submittedName>
        <fullName evidence="2">GNAT family N-acetyltransferase</fullName>
        <ecNumber evidence="2">2.3.1.-</ecNumber>
    </submittedName>
</protein>
<dbReference type="SUPFAM" id="SSF55729">
    <property type="entry name" value="Acyl-CoA N-acyltransferases (Nat)"/>
    <property type="match status" value="1"/>
</dbReference>
<keyword evidence="2" id="KW-0808">Transferase</keyword>